<feature type="domain" description="Histone deacetylase" evidence="11">
    <location>
        <begin position="750"/>
        <end position="1060"/>
    </location>
</feature>
<evidence type="ECO:0000256" key="3">
    <source>
        <dbReference type="ARBA" id="ARBA00012111"/>
    </source>
</evidence>
<keyword evidence="13" id="KW-1185">Reference proteome</keyword>
<protein>
    <recommendedName>
        <fullName evidence="3">histone deacetylase</fullName>
        <ecNumber evidence="3">3.5.1.98</ecNumber>
    </recommendedName>
</protein>
<name>A0A1V9ZLQ5_ACHHY</name>
<dbReference type="STRING" id="1202772.A0A1V9ZLQ5"/>
<feature type="compositionally biased region" description="Basic and acidic residues" evidence="10">
    <location>
        <begin position="587"/>
        <end position="601"/>
    </location>
</feature>
<gene>
    <name evidence="12" type="ORF">ACHHYP_07594</name>
</gene>
<evidence type="ECO:0000256" key="4">
    <source>
        <dbReference type="ARBA" id="ARBA00022491"/>
    </source>
</evidence>
<dbReference type="InterPro" id="IPR023696">
    <property type="entry name" value="Ureohydrolase_dom_sf"/>
</dbReference>
<feature type="compositionally biased region" description="Basic residues" evidence="10">
    <location>
        <begin position="152"/>
        <end position="163"/>
    </location>
</feature>
<evidence type="ECO:0000256" key="8">
    <source>
        <dbReference type="ARBA" id="ARBA00023163"/>
    </source>
</evidence>
<dbReference type="Pfam" id="PF00850">
    <property type="entry name" value="Hist_deacetyl"/>
    <property type="match status" value="1"/>
</dbReference>
<keyword evidence="7" id="KW-0805">Transcription regulation</keyword>
<accession>A0A1V9ZLQ5</accession>
<dbReference type="GO" id="GO:0000118">
    <property type="term" value="C:histone deacetylase complex"/>
    <property type="evidence" value="ECO:0007669"/>
    <property type="project" value="TreeGrafter"/>
</dbReference>
<evidence type="ECO:0000256" key="10">
    <source>
        <dbReference type="SAM" id="MobiDB-lite"/>
    </source>
</evidence>
<keyword evidence="5" id="KW-0378">Hydrolase</keyword>
<organism evidence="12 13">
    <name type="scientific">Achlya hypogyna</name>
    <name type="common">Oomycete</name>
    <name type="synonym">Protoachlya hypogyna</name>
    <dbReference type="NCBI Taxonomy" id="1202772"/>
    <lineage>
        <taxon>Eukaryota</taxon>
        <taxon>Sar</taxon>
        <taxon>Stramenopiles</taxon>
        <taxon>Oomycota</taxon>
        <taxon>Saprolegniomycetes</taxon>
        <taxon>Saprolegniales</taxon>
        <taxon>Achlyaceae</taxon>
        <taxon>Achlya</taxon>
    </lineage>
</organism>
<evidence type="ECO:0000256" key="6">
    <source>
        <dbReference type="ARBA" id="ARBA00022853"/>
    </source>
</evidence>
<dbReference type="GO" id="GO:0141221">
    <property type="term" value="F:histone deacetylase activity, hydrolytic mechanism"/>
    <property type="evidence" value="ECO:0007669"/>
    <property type="project" value="UniProtKB-EC"/>
</dbReference>
<dbReference type="InterPro" id="IPR000286">
    <property type="entry name" value="HDACs"/>
</dbReference>
<evidence type="ECO:0000313" key="13">
    <source>
        <dbReference type="Proteomes" id="UP000243579"/>
    </source>
</evidence>
<feature type="compositionally biased region" description="Basic and acidic residues" evidence="10">
    <location>
        <begin position="529"/>
        <end position="543"/>
    </location>
</feature>
<dbReference type="OrthoDB" id="424012at2759"/>
<proteinExistence type="inferred from homology"/>
<feature type="compositionally biased region" description="Basic and acidic residues" evidence="10">
    <location>
        <begin position="455"/>
        <end position="473"/>
    </location>
</feature>
<evidence type="ECO:0000256" key="9">
    <source>
        <dbReference type="ARBA" id="ARBA00023242"/>
    </source>
</evidence>
<feature type="compositionally biased region" description="Basic and acidic residues" evidence="10">
    <location>
        <begin position="486"/>
        <end position="506"/>
    </location>
</feature>
<dbReference type="EMBL" id="JNBR01000076">
    <property type="protein sequence ID" value="OQR98918.1"/>
    <property type="molecule type" value="Genomic_DNA"/>
</dbReference>
<dbReference type="EC" id="3.5.1.98" evidence="3"/>
<dbReference type="InterPro" id="IPR037138">
    <property type="entry name" value="His_deacetylse_dom_sf"/>
</dbReference>
<dbReference type="AlphaFoldDB" id="A0A1V9ZLQ5"/>
<dbReference type="CDD" id="cd11599">
    <property type="entry name" value="HDAC_classII_2"/>
    <property type="match status" value="1"/>
</dbReference>
<evidence type="ECO:0000256" key="5">
    <source>
        <dbReference type="ARBA" id="ARBA00022801"/>
    </source>
</evidence>
<feature type="compositionally biased region" description="Acidic residues" evidence="10">
    <location>
        <begin position="316"/>
        <end position="325"/>
    </location>
</feature>
<dbReference type="Gene3D" id="3.40.800.20">
    <property type="entry name" value="Histone deacetylase domain"/>
    <property type="match status" value="1"/>
</dbReference>
<reference evidence="12 13" key="1">
    <citation type="journal article" date="2014" name="Genome Biol. Evol.">
        <title>The secreted proteins of Achlya hypogyna and Thraustotheca clavata identify the ancestral oomycete secretome and reveal gene acquisitions by horizontal gene transfer.</title>
        <authorList>
            <person name="Misner I."/>
            <person name="Blouin N."/>
            <person name="Leonard G."/>
            <person name="Richards T.A."/>
            <person name="Lane C.E."/>
        </authorList>
    </citation>
    <scope>NUCLEOTIDE SEQUENCE [LARGE SCALE GENOMIC DNA]</scope>
    <source>
        <strain evidence="12 13">ATCC 48635</strain>
    </source>
</reference>
<feature type="compositionally biased region" description="Basic and acidic residues" evidence="10">
    <location>
        <begin position="554"/>
        <end position="567"/>
    </location>
</feature>
<dbReference type="Proteomes" id="UP000243579">
    <property type="component" value="Unassembled WGS sequence"/>
</dbReference>
<feature type="compositionally biased region" description="Polar residues" evidence="10">
    <location>
        <begin position="707"/>
        <end position="716"/>
    </location>
</feature>
<feature type="compositionally biased region" description="Low complexity" evidence="10">
    <location>
        <begin position="326"/>
        <end position="338"/>
    </location>
</feature>
<keyword evidence="6" id="KW-0156">Chromatin regulator</keyword>
<feature type="compositionally biased region" description="Pro residues" evidence="10">
    <location>
        <begin position="198"/>
        <end position="207"/>
    </location>
</feature>
<dbReference type="GO" id="GO:0040029">
    <property type="term" value="P:epigenetic regulation of gene expression"/>
    <property type="evidence" value="ECO:0007669"/>
    <property type="project" value="TreeGrafter"/>
</dbReference>
<feature type="compositionally biased region" description="Pro residues" evidence="10">
    <location>
        <begin position="121"/>
        <end position="134"/>
    </location>
</feature>
<keyword evidence="8" id="KW-0804">Transcription</keyword>
<feature type="compositionally biased region" description="Low complexity" evidence="10">
    <location>
        <begin position="224"/>
        <end position="235"/>
    </location>
</feature>
<feature type="region of interest" description="Disordered" evidence="10">
    <location>
        <begin position="118"/>
        <end position="621"/>
    </location>
</feature>
<evidence type="ECO:0000259" key="11">
    <source>
        <dbReference type="Pfam" id="PF00850"/>
    </source>
</evidence>
<dbReference type="GO" id="GO:0005737">
    <property type="term" value="C:cytoplasm"/>
    <property type="evidence" value="ECO:0007669"/>
    <property type="project" value="TreeGrafter"/>
</dbReference>
<dbReference type="PANTHER" id="PTHR10625:SF5">
    <property type="entry name" value="HISTONE DEACETYLASE"/>
    <property type="match status" value="1"/>
</dbReference>
<dbReference type="PANTHER" id="PTHR10625">
    <property type="entry name" value="HISTONE DEACETYLASE HDAC1-RELATED"/>
    <property type="match status" value="1"/>
</dbReference>
<feature type="region of interest" description="Disordered" evidence="10">
    <location>
        <begin position="701"/>
        <end position="722"/>
    </location>
</feature>
<evidence type="ECO:0000256" key="1">
    <source>
        <dbReference type="ARBA" id="ARBA00004123"/>
    </source>
</evidence>
<evidence type="ECO:0000256" key="2">
    <source>
        <dbReference type="ARBA" id="ARBA00007738"/>
    </source>
</evidence>
<evidence type="ECO:0000313" key="12">
    <source>
        <dbReference type="EMBL" id="OQR98918.1"/>
    </source>
</evidence>
<keyword evidence="9" id="KW-0539">Nucleus</keyword>
<feature type="compositionally biased region" description="Basic residues" evidence="10">
    <location>
        <begin position="409"/>
        <end position="419"/>
    </location>
</feature>
<keyword evidence="4" id="KW-0678">Repressor</keyword>
<comment type="caution">
    <text evidence="12">The sequence shown here is derived from an EMBL/GenBank/DDBJ whole genome shotgun (WGS) entry which is preliminary data.</text>
</comment>
<feature type="compositionally biased region" description="Basic and acidic residues" evidence="10">
    <location>
        <begin position="420"/>
        <end position="448"/>
    </location>
</feature>
<dbReference type="PRINTS" id="PR01270">
    <property type="entry name" value="HDASUPER"/>
</dbReference>
<dbReference type="SUPFAM" id="SSF52768">
    <property type="entry name" value="Arginase/deacetylase"/>
    <property type="match status" value="1"/>
</dbReference>
<sequence>MEDSGGLVGIKIRVPKPGEVVAFNAQSKLYTVRFHAGLSLDLGRSEVLKLINQSMTSSPEVLVRATDHPLVGTQLLKTFGEQQVRGTVEHHLPEWNVFEVRYDNGLQEHVQESFIADNKFVPPPVPPTPVPSVPVPRTRKPHREMIAEHQRILRGRSPRRSPRIKTEMCIDLTLSDDDDEPVKPEPSASFFEEKPEPPKSSPPPTLPEPEKSMPSAPTVPPPVVTTLPASPPLVVMDKPESPMPKPNKCRVIVESDSEDETNPTRIQTPPKKRPRATKAAPRPKTSPPRKRYRRIGHDESSGSEQEYVVPTKADDETSDSYDSDSSDAASSSLSSLSDIEYDARGPVPRYQRADKRIKLPSYAHKRRRERRSPTSSSDEDDEAPLRRPGKKRAPEFDDDEPLAKPTLSKTRKYQRQLKPRPREEPKKLPRKPEPKRDVPAPVVKDIDLGFRIPKRSADDNFRIPKVQRPEAARGVDTSRPQSISRPSERKSMATIVKEAEARESKGLRRNAAPHSAIPPRDPPRSTFPPRHDPPVRRQDRPTNPDRSLYSDRSTCSDRSLRSDRSSYQDRSSYPDRTSSGGFADRPGSSDRHGARNQREMPQRPPSPRNRAPTAPSAPAPPKVVKSIMREPRTEPFPLKNYALPATTRPFDWTSTQAAPSAGLKPDYLVRKEAVKQQRLSSLPEARQTNLVPLGLTRRQSKEDVQFSVPQESSTTDPGMLRSRSKAARMTEAKTLLLSDGACVQHHVRGHPERPERVEVVLEQLAKSFPDLPHRTTVTPATVAQLECFHTTSHVQAVLQWCGKIERCMDELDRLRDADDTRERRDVLKSFENVDIDADTTLMRYTRPAALAAAGAVIEAVDAVLSGAYTNAFCAVRPPGHHAEPHKAMGFCFFNNVGVGAMHAVGAHGLSRVAIIDFDVHHGNGTQTKATTTPELLYVSTHQAPFFPHTGHATENSASVWNVPLASGTTSYEFRAAFLAGVEETVRAFRPQLLIISAGFDAHKDDPLAEMKLTEDDFYWMTKRLAALAWECCEGRMVSCLEGGYHLRALARSVEKHVEALVEGGDATVLLDMDGLSLTKPPKSNLRLVLSKDGKQKPLMLHEITIENLRVVAKAKCQMKKTQTFRTPQGKVVADTDTLLAIENDTTLYIA</sequence>
<evidence type="ECO:0000256" key="7">
    <source>
        <dbReference type="ARBA" id="ARBA00023015"/>
    </source>
</evidence>
<dbReference type="InterPro" id="IPR023801">
    <property type="entry name" value="His_deacetylse_dom"/>
</dbReference>
<comment type="similarity">
    <text evidence="2">Belongs to the histone deacetylase family. HD type 2 subfamily.</text>
</comment>
<comment type="subcellular location">
    <subcellularLocation>
        <location evidence="1">Nucleus</location>
    </subcellularLocation>
</comment>